<evidence type="ECO:0000256" key="1">
    <source>
        <dbReference type="SAM" id="Phobius"/>
    </source>
</evidence>
<evidence type="ECO:0000313" key="2">
    <source>
        <dbReference type="EMBL" id="STY71844.1"/>
    </source>
</evidence>
<dbReference type="PANTHER" id="PTHR34980">
    <property type="entry name" value="INNER MEMBRANE PROTEIN-RELATED-RELATED"/>
    <property type="match status" value="1"/>
</dbReference>
<organism evidence="2 3">
    <name type="scientific">Megamonas hypermegale</name>
    <dbReference type="NCBI Taxonomy" id="158847"/>
    <lineage>
        <taxon>Bacteria</taxon>
        <taxon>Bacillati</taxon>
        <taxon>Bacillota</taxon>
        <taxon>Negativicutes</taxon>
        <taxon>Selenomonadales</taxon>
        <taxon>Selenomonadaceae</taxon>
        <taxon>Megamonas</taxon>
    </lineage>
</organism>
<feature type="transmembrane region" description="Helical" evidence="1">
    <location>
        <begin position="71"/>
        <end position="89"/>
    </location>
</feature>
<dbReference type="Proteomes" id="UP000255234">
    <property type="component" value="Unassembled WGS sequence"/>
</dbReference>
<protein>
    <submittedName>
        <fullName evidence="2">Inner membrane protein yhaI</fullName>
    </submittedName>
</protein>
<dbReference type="InterPro" id="IPR008523">
    <property type="entry name" value="DUF805"/>
</dbReference>
<proteinExistence type="predicted"/>
<feature type="transmembrane region" description="Helical" evidence="1">
    <location>
        <begin position="133"/>
        <end position="154"/>
    </location>
</feature>
<dbReference type="AlphaFoldDB" id="A0A378NU00"/>
<feature type="transmembrane region" description="Helical" evidence="1">
    <location>
        <begin position="101"/>
        <end position="121"/>
    </location>
</feature>
<keyword evidence="1" id="KW-0472">Membrane</keyword>
<reference evidence="2 3" key="1">
    <citation type="submission" date="2018-06" db="EMBL/GenBank/DDBJ databases">
        <authorList>
            <consortium name="Pathogen Informatics"/>
            <person name="Doyle S."/>
        </authorList>
    </citation>
    <scope>NUCLEOTIDE SEQUENCE [LARGE SCALE GENOMIC DNA]</scope>
    <source>
        <strain evidence="2 3">NCTC10571</strain>
    </source>
</reference>
<keyword evidence="1" id="KW-1133">Transmembrane helix</keyword>
<name>A0A378NU00_9FIRM</name>
<dbReference type="Pfam" id="PF05656">
    <property type="entry name" value="DUF805"/>
    <property type="match status" value="1"/>
</dbReference>
<dbReference type="RefSeq" id="WP_239476363.1">
    <property type="nucleotide sequence ID" value="NZ_UGPP01000001.1"/>
</dbReference>
<gene>
    <name evidence="2" type="primary">yhaI_5</name>
    <name evidence="2" type="ORF">NCTC10571_02020</name>
</gene>
<evidence type="ECO:0000313" key="3">
    <source>
        <dbReference type="Proteomes" id="UP000255234"/>
    </source>
</evidence>
<dbReference type="PANTHER" id="PTHR34980:SF2">
    <property type="entry name" value="INNER MEMBRANE PROTEIN YHAH-RELATED"/>
    <property type="match status" value="1"/>
</dbReference>
<dbReference type="EMBL" id="UGPP01000001">
    <property type="protein sequence ID" value="STY71844.1"/>
    <property type="molecule type" value="Genomic_DNA"/>
</dbReference>
<sequence length="173" mass="19995">MQNLYCPKCGQNLNGNTNLKFCPKCGAKIQTNISGNNKKQDDIDKLMNSDFIQMIKRDYFSYTGRLNRKIYFMRSLVLVVIECILFVLIDELDTRSDDFSLILMLLSFILLCLCIVADFMLDMRRFHDLDKSGYFALLSLIPAITPFLYLYLFLMPGTKGANQYGDDPLENTY</sequence>
<dbReference type="GO" id="GO:0005886">
    <property type="term" value="C:plasma membrane"/>
    <property type="evidence" value="ECO:0007669"/>
    <property type="project" value="TreeGrafter"/>
</dbReference>
<accession>A0A378NU00</accession>
<keyword evidence="1" id="KW-0812">Transmembrane</keyword>